<evidence type="ECO:0000259" key="6">
    <source>
        <dbReference type="PROSITE" id="PS50893"/>
    </source>
</evidence>
<dbReference type="InterPro" id="IPR003593">
    <property type="entry name" value="AAA+_ATPase"/>
</dbReference>
<accession>A0ABW3IAX8</accession>
<comment type="function">
    <text evidence="5">Part of the ABC transporter complex HmuTUV involved in hemin import. Responsible for energy coupling to the transport system.</text>
</comment>
<evidence type="ECO:0000256" key="2">
    <source>
        <dbReference type="ARBA" id="ARBA00022741"/>
    </source>
</evidence>
<evidence type="ECO:0000256" key="3">
    <source>
        <dbReference type="ARBA" id="ARBA00022840"/>
    </source>
</evidence>
<organism evidence="7 8">
    <name type="scientific">Seminibacterium arietis</name>
    <dbReference type="NCBI Taxonomy" id="1173502"/>
    <lineage>
        <taxon>Bacteria</taxon>
        <taxon>Pseudomonadati</taxon>
        <taxon>Pseudomonadota</taxon>
        <taxon>Gammaproteobacteria</taxon>
        <taxon>Pasteurellales</taxon>
        <taxon>Pasteurellaceae</taxon>
        <taxon>Seminibacterium</taxon>
    </lineage>
</organism>
<dbReference type="Pfam" id="PF00005">
    <property type="entry name" value="ABC_tran"/>
    <property type="match status" value="1"/>
</dbReference>
<dbReference type="Proteomes" id="UP001596996">
    <property type="component" value="Unassembled WGS sequence"/>
</dbReference>
<dbReference type="CDD" id="cd03214">
    <property type="entry name" value="ABC_Iron-Siderophores_B12_Hemin"/>
    <property type="match status" value="1"/>
</dbReference>
<dbReference type="GO" id="GO:0005524">
    <property type="term" value="F:ATP binding"/>
    <property type="evidence" value="ECO:0007669"/>
    <property type="project" value="UniProtKB-KW"/>
</dbReference>
<feature type="domain" description="ABC transporter" evidence="6">
    <location>
        <begin position="7"/>
        <end position="243"/>
    </location>
</feature>
<keyword evidence="4" id="KW-1278">Translocase</keyword>
<reference evidence="8" key="1">
    <citation type="journal article" date="2019" name="Int. J. Syst. Evol. Microbiol.">
        <title>The Global Catalogue of Microorganisms (GCM) 10K type strain sequencing project: providing services to taxonomists for standard genome sequencing and annotation.</title>
        <authorList>
            <consortium name="The Broad Institute Genomics Platform"/>
            <consortium name="The Broad Institute Genome Sequencing Center for Infectious Disease"/>
            <person name="Wu L."/>
            <person name="Ma J."/>
        </authorList>
    </citation>
    <scope>NUCLEOTIDE SEQUENCE [LARGE SCALE GENOMIC DNA]</scope>
    <source>
        <strain evidence="8">CCUG 61707</strain>
    </source>
</reference>
<dbReference type="PANTHER" id="PTHR42794">
    <property type="entry name" value="HEMIN IMPORT ATP-BINDING PROTEIN HMUV"/>
    <property type="match status" value="1"/>
</dbReference>
<comment type="caution">
    <text evidence="7">The sequence shown here is derived from an EMBL/GenBank/DDBJ whole genome shotgun (WGS) entry which is preliminary data.</text>
</comment>
<dbReference type="Gene3D" id="3.40.50.300">
    <property type="entry name" value="P-loop containing nucleotide triphosphate hydrolases"/>
    <property type="match status" value="1"/>
</dbReference>
<dbReference type="NCBIfam" id="NF010068">
    <property type="entry name" value="PRK13548.1"/>
    <property type="match status" value="1"/>
</dbReference>
<dbReference type="PANTHER" id="PTHR42794:SF1">
    <property type="entry name" value="HEMIN IMPORT ATP-BINDING PROTEIN HMUV"/>
    <property type="match status" value="1"/>
</dbReference>
<name>A0ABW3IAX8_9PAST</name>
<evidence type="ECO:0000313" key="8">
    <source>
        <dbReference type="Proteomes" id="UP001596996"/>
    </source>
</evidence>
<dbReference type="InterPro" id="IPR027417">
    <property type="entry name" value="P-loop_NTPase"/>
</dbReference>
<keyword evidence="3 7" id="KW-0067">ATP-binding</keyword>
<sequence>MDYQFPLIVENVTLTLSGKTLLNNINFALPKGKITALIGPNGAGKSSLIKVLSGYLKPQKGQCVFHAKPLLDFSTLELAKWRAVMRQNNQINFAFSVEEVIRMGAYHRCKKEIAIHLEEVIKLTDCESLRRKFYHQLSGGEQQRTQLARVLLQLWSENMSGKILFLDEPTSALDLYHQQHCLRLLTALCREKNLTVCTVLHDLNLVSLYADQLILLAQNKVQVKGNANEVITENNIHQWYNAEIITLPHLMTKTPQLLFKK</sequence>
<keyword evidence="2" id="KW-0547">Nucleotide-binding</keyword>
<keyword evidence="1" id="KW-0813">Transport</keyword>
<keyword evidence="8" id="KW-1185">Reference proteome</keyword>
<dbReference type="InterPro" id="IPR003439">
    <property type="entry name" value="ABC_transporter-like_ATP-bd"/>
</dbReference>
<protein>
    <submittedName>
        <fullName evidence="7">Heme ABC transporter ATP-binding protein</fullName>
    </submittedName>
</protein>
<dbReference type="PROSITE" id="PS50893">
    <property type="entry name" value="ABC_TRANSPORTER_2"/>
    <property type="match status" value="1"/>
</dbReference>
<evidence type="ECO:0000256" key="1">
    <source>
        <dbReference type="ARBA" id="ARBA00022448"/>
    </source>
</evidence>
<dbReference type="SUPFAM" id="SSF52540">
    <property type="entry name" value="P-loop containing nucleoside triphosphate hydrolases"/>
    <property type="match status" value="1"/>
</dbReference>
<dbReference type="EMBL" id="JBHTJN010000012">
    <property type="protein sequence ID" value="MFD0966662.1"/>
    <property type="molecule type" value="Genomic_DNA"/>
</dbReference>
<dbReference type="SMART" id="SM00382">
    <property type="entry name" value="AAA"/>
    <property type="match status" value="1"/>
</dbReference>
<dbReference type="RefSeq" id="WP_380821240.1">
    <property type="nucleotide sequence ID" value="NZ_JBHTJN010000012.1"/>
</dbReference>
<proteinExistence type="predicted"/>
<gene>
    <name evidence="7" type="ORF">ACFQ02_07405</name>
</gene>
<evidence type="ECO:0000313" key="7">
    <source>
        <dbReference type="EMBL" id="MFD0966662.1"/>
    </source>
</evidence>
<evidence type="ECO:0000256" key="5">
    <source>
        <dbReference type="ARBA" id="ARBA00037066"/>
    </source>
</evidence>
<evidence type="ECO:0000256" key="4">
    <source>
        <dbReference type="ARBA" id="ARBA00022967"/>
    </source>
</evidence>